<name>L8X571_THACA</name>
<keyword evidence="7 9" id="KW-0511">Multifunctional enzyme</keyword>
<evidence type="ECO:0000256" key="3">
    <source>
        <dbReference type="ARBA" id="ARBA00022605"/>
    </source>
</evidence>
<evidence type="ECO:0000256" key="2">
    <source>
        <dbReference type="ARBA" id="ARBA00022571"/>
    </source>
</evidence>
<protein>
    <recommendedName>
        <fullName evidence="9">Arginine biosynthesis bifunctional protein ArgJ, mitochondrial</fullName>
    </recommendedName>
    <domain>
        <recommendedName>
            <fullName evidence="9">Glutamate N-acetyltransferase</fullName>
            <shortName evidence="9">GAT</shortName>
            <ecNumber evidence="9">2.3.1.35</ecNumber>
        </recommendedName>
        <alternativeName>
            <fullName evidence="9">Ornithine acetyltransferase</fullName>
            <shortName evidence="9">OATase</shortName>
        </alternativeName>
        <alternativeName>
            <fullName evidence="9">Ornithine transacetylase</fullName>
        </alternativeName>
    </domain>
    <domain>
        <recommendedName>
            <fullName evidence="9">Amino-acid acetyltransferase</fullName>
            <ecNumber evidence="9">2.3.1.1</ecNumber>
        </recommendedName>
        <alternativeName>
            <fullName evidence="9">N-acetylglutamate synthase</fullName>
            <shortName evidence="9">AGS</shortName>
        </alternativeName>
    </domain>
    <component>
        <recommendedName>
            <fullName evidence="9">Arginine biosynthesis bifunctional protein ArgJ alpha chain</fullName>
        </recommendedName>
    </component>
    <component>
        <recommendedName>
            <fullName evidence="9">Arginine biosynthesis bifunctional protein ArgJ beta chain</fullName>
        </recommendedName>
    </component>
</protein>
<keyword evidence="3 9" id="KW-0028">Amino-acid biosynthesis</keyword>
<dbReference type="Gene3D" id="3.60.70.12">
    <property type="entry name" value="L-amino peptidase D-ALA esterase/amidase"/>
    <property type="match status" value="1"/>
</dbReference>
<accession>L8X571</accession>
<evidence type="ECO:0000256" key="5">
    <source>
        <dbReference type="ARBA" id="ARBA00022813"/>
    </source>
</evidence>
<evidence type="ECO:0000256" key="7">
    <source>
        <dbReference type="ARBA" id="ARBA00023268"/>
    </source>
</evidence>
<dbReference type="AlphaFoldDB" id="L8X571"/>
<feature type="compositionally biased region" description="Polar residues" evidence="10">
    <location>
        <begin position="444"/>
        <end position="462"/>
    </location>
</feature>
<dbReference type="STRING" id="983506.L8X571"/>
<dbReference type="Proteomes" id="UP000011668">
    <property type="component" value="Unassembled WGS sequence"/>
</dbReference>
<evidence type="ECO:0000256" key="9">
    <source>
        <dbReference type="HAMAP-Rule" id="MF_03124"/>
    </source>
</evidence>
<dbReference type="InterPro" id="IPR042195">
    <property type="entry name" value="ArgJ_beta_C"/>
</dbReference>
<evidence type="ECO:0000256" key="1">
    <source>
        <dbReference type="ARBA" id="ARBA00006774"/>
    </source>
</evidence>
<dbReference type="GO" id="GO:0006526">
    <property type="term" value="P:L-arginine biosynthetic process"/>
    <property type="evidence" value="ECO:0007669"/>
    <property type="project" value="UniProtKB-UniRule"/>
</dbReference>
<evidence type="ECO:0000256" key="4">
    <source>
        <dbReference type="ARBA" id="ARBA00022679"/>
    </source>
</evidence>
<evidence type="ECO:0000313" key="11">
    <source>
        <dbReference type="EMBL" id="ELU44252.1"/>
    </source>
</evidence>
<keyword evidence="5 9" id="KW-0068">Autocatalytic cleavage</keyword>
<dbReference type="GO" id="GO:0005759">
    <property type="term" value="C:mitochondrial matrix"/>
    <property type="evidence" value="ECO:0007669"/>
    <property type="project" value="UniProtKB-SubCell"/>
</dbReference>
<dbReference type="UniPathway" id="UPA00068">
    <property type="reaction ID" value="UER00106"/>
</dbReference>
<dbReference type="GO" id="GO:0006592">
    <property type="term" value="P:ornithine biosynthetic process"/>
    <property type="evidence" value="ECO:0007669"/>
    <property type="project" value="TreeGrafter"/>
</dbReference>
<dbReference type="HOGENOM" id="CLU_439521_0_0_1"/>
<comment type="PTM">
    <text evidence="9">The alpha and beta chains are autoproteolytically processed from a single precursor protein within the mitochondrion.</text>
</comment>
<dbReference type="GO" id="GO:0004042">
    <property type="term" value="F:L-glutamate N-acetyltransferase activity"/>
    <property type="evidence" value="ECO:0007669"/>
    <property type="project" value="UniProtKB-UniRule"/>
</dbReference>
<evidence type="ECO:0000256" key="10">
    <source>
        <dbReference type="SAM" id="MobiDB-lite"/>
    </source>
</evidence>
<keyword evidence="4 9" id="KW-0808">Transferase</keyword>
<dbReference type="FunFam" id="3.10.20.340:FF:000002">
    <property type="entry name" value="Arginine biosynthesis bifunctional protein ArgJ, mitochondrial"/>
    <property type="match status" value="1"/>
</dbReference>
<comment type="function">
    <text evidence="9">Catalyzes two activities which are involved in the cyclic version of arginine biosynthesis: the synthesis of acetylglutamate from glutamate and acetyl-CoA, and of ornithine by transacetylation between acetylornithine and glutamate.</text>
</comment>
<dbReference type="CDD" id="cd02152">
    <property type="entry name" value="OAT"/>
    <property type="match status" value="1"/>
</dbReference>
<dbReference type="InterPro" id="IPR016117">
    <property type="entry name" value="ArgJ-like_dom_sf"/>
</dbReference>
<keyword evidence="8 9" id="KW-0012">Acyltransferase</keyword>
<comment type="caution">
    <text evidence="11">The sequence shown here is derived from an EMBL/GenBank/DDBJ whole genome shotgun (WGS) entry which is preliminary data.</text>
</comment>
<keyword evidence="2 9" id="KW-0055">Arginine biosynthesis</keyword>
<comment type="caution">
    <text evidence="9">Lacks conserved residue(s) required for the propagation of feature annotation.</text>
</comment>
<proteinExistence type="inferred from homology"/>
<gene>
    <name evidence="11" type="ORF">AG1IA_01721</name>
</gene>
<feature type="region of interest" description="Disordered" evidence="10">
    <location>
        <begin position="434"/>
        <end position="465"/>
    </location>
</feature>
<organism evidence="11 12">
    <name type="scientific">Thanatephorus cucumeris (strain AG1-IA)</name>
    <name type="common">Rice sheath blight fungus</name>
    <name type="synonym">Rhizoctonia solani</name>
    <dbReference type="NCBI Taxonomy" id="983506"/>
    <lineage>
        <taxon>Eukaryota</taxon>
        <taxon>Fungi</taxon>
        <taxon>Dikarya</taxon>
        <taxon>Basidiomycota</taxon>
        <taxon>Agaricomycotina</taxon>
        <taxon>Agaricomycetes</taxon>
        <taxon>Cantharellales</taxon>
        <taxon>Ceratobasidiaceae</taxon>
        <taxon>Rhizoctonia</taxon>
        <taxon>Rhizoctonia solani AG-1</taxon>
    </lineage>
</organism>
<dbReference type="InterPro" id="IPR002813">
    <property type="entry name" value="Arg_biosynth_ArgJ"/>
</dbReference>
<dbReference type="GO" id="GO:0004358">
    <property type="term" value="F:L-glutamate N-acetyltransferase activity, acting on acetyl-L-ornithine as donor"/>
    <property type="evidence" value="ECO:0007669"/>
    <property type="project" value="UniProtKB-UniRule"/>
</dbReference>
<dbReference type="PANTHER" id="PTHR23100">
    <property type="entry name" value="ARGININE BIOSYNTHESIS BIFUNCTIONAL PROTEIN ARGJ"/>
    <property type="match status" value="1"/>
</dbReference>
<dbReference type="OrthoDB" id="2017946at2759"/>
<dbReference type="PANTHER" id="PTHR23100:SF0">
    <property type="entry name" value="ARGININE BIOSYNTHESIS BIFUNCTIONAL PROTEIN ARGJ, MITOCHONDRIAL"/>
    <property type="match status" value="1"/>
</dbReference>
<comment type="pathway">
    <text evidence="9">Amino-acid biosynthesis; L-arginine biosynthesis; L-ornithine and N-acetyl-L-glutamate from L-glutamate and N(2)-acetyl-L-ornithine (cyclic): step 1/1.</text>
</comment>
<evidence type="ECO:0000256" key="8">
    <source>
        <dbReference type="ARBA" id="ARBA00023315"/>
    </source>
</evidence>
<feature type="binding site" evidence="9">
    <location>
        <position position="341"/>
    </location>
    <ligand>
        <name>substrate</name>
    </ligand>
</feature>
<keyword evidence="6 9" id="KW-0496">Mitochondrion</keyword>
<dbReference type="Pfam" id="PF01960">
    <property type="entry name" value="ArgJ"/>
    <property type="match status" value="2"/>
</dbReference>
<evidence type="ECO:0000313" key="12">
    <source>
        <dbReference type="Proteomes" id="UP000011668"/>
    </source>
</evidence>
<dbReference type="EC" id="2.3.1.1" evidence="9"/>
<reference evidence="11 12" key="1">
    <citation type="journal article" date="2013" name="Nat. Commun.">
        <title>The evolution and pathogenic mechanisms of the rice sheath blight pathogen.</title>
        <authorList>
            <person name="Zheng A."/>
            <person name="Lin R."/>
            <person name="Xu L."/>
            <person name="Qin P."/>
            <person name="Tang C."/>
            <person name="Ai P."/>
            <person name="Zhang D."/>
            <person name="Liu Y."/>
            <person name="Sun Z."/>
            <person name="Feng H."/>
            <person name="Wang Y."/>
            <person name="Chen Y."/>
            <person name="Liang X."/>
            <person name="Fu R."/>
            <person name="Li Q."/>
            <person name="Zhang J."/>
            <person name="Yu X."/>
            <person name="Xie Z."/>
            <person name="Ding L."/>
            <person name="Guan P."/>
            <person name="Tang J."/>
            <person name="Liang Y."/>
            <person name="Wang S."/>
            <person name="Deng Q."/>
            <person name="Li S."/>
            <person name="Zhu J."/>
            <person name="Wang L."/>
            <person name="Liu H."/>
            <person name="Li P."/>
        </authorList>
    </citation>
    <scope>NUCLEOTIDE SEQUENCE [LARGE SCALE GENOMIC DNA]</scope>
    <source>
        <strain evidence="12">AG-1 IA</strain>
    </source>
</reference>
<comment type="similarity">
    <text evidence="1 9">Belongs to the ArgJ family.</text>
</comment>
<feature type="chain" id="PRO_5023517905" description="Arginine biosynthesis bifunctional protein ArgJ alpha chain" evidence="9">
    <location>
        <begin position="1"/>
        <end position="361"/>
    </location>
</feature>
<dbReference type="Gene3D" id="3.30.2330.10">
    <property type="entry name" value="arginine biosynthesis bifunctional protein suprefamily"/>
    <property type="match status" value="1"/>
</dbReference>
<dbReference type="SUPFAM" id="SSF56266">
    <property type="entry name" value="DmpA/ArgJ-like"/>
    <property type="match status" value="2"/>
</dbReference>
<evidence type="ECO:0000256" key="6">
    <source>
        <dbReference type="ARBA" id="ARBA00023128"/>
    </source>
</evidence>
<comment type="catalytic activity">
    <reaction evidence="9">
        <text>N(2)-acetyl-L-ornithine + L-glutamate = N-acetyl-L-glutamate + L-ornithine</text>
        <dbReference type="Rhea" id="RHEA:15349"/>
        <dbReference type="ChEBI" id="CHEBI:29985"/>
        <dbReference type="ChEBI" id="CHEBI:44337"/>
        <dbReference type="ChEBI" id="CHEBI:46911"/>
        <dbReference type="ChEBI" id="CHEBI:57805"/>
        <dbReference type="EC" id="2.3.1.35"/>
    </reaction>
</comment>
<feature type="site" description="Involved in the stabilization of negative charge on the oxyanion by the formation of the oxyanion hole" evidence="9">
    <location>
        <position position="274"/>
    </location>
</feature>
<keyword evidence="12" id="KW-1185">Reference proteome</keyword>
<dbReference type="EMBL" id="AFRT01000369">
    <property type="protein sequence ID" value="ELU44252.1"/>
    <property type="molecule type" value="Genomic_DNA"/>
</dbReference>
<comment type="subunit">
    <text evidence="9">Heterodimer of an alpha and a beta chain.</text>
</comment>
<feature type="site" description="Involved in the stabilization of negative charge on the oxyanion by the formation of the oxyanion hole" evidence="9">
    <location>
        <position position="275"/>
    </location>
</feature>
<comment type="pathway">
    <text evidence="9">Amino-acid biosynthesis; L-arginine biosynthesis; N(2)-acetyl-L-ornithine from L-glutamate: step 1/4.</text>
</comment>
<dbReference type="EC" id="2.3.1.35" evidence="9"/>
<sequence length="622" mass="67808">MTDVIGPKTRVPFEVYKPPLLRSAPLVVAPLAKLQPVPDHPDHIRPDKIRSFPFLQLSSPTSPVTAIIILRVSIDPQYPATRLFYTACRILHLEAFTQSRLALFSRALDKLKVLKKDRIPLWPFVHPTYNEARIPPNSPPRVYITRTTLSFLFPNTRNAPLSTVQNTPTPTHPRLSFPPGIHSLLDPCRREKESSGAACFTRNAFKAAPVQVSTEVLKNSEGRVRSLVVNSGCANAVTGAKGLKDAWAMAASTDALGRELTQSGGGYETLVMSTGVIGQHLPIEKITNALGGEGIKSNLGLSFGHWEGLARAFMTTDTFPKLRARKFSVRGKEVKIAGIDKGAGMIHPNMGPPGMPLFPYGRCMHLTATDAGVTPRSLQSALTYAVDRSFNSISVDGDMSTNDTVIAFANGAAFGDSTFLDHSHRILLTKKQTNLKSTKRPIRKSTSNSETSLPCSRPNSPHLSYGMERARPSLLPSRSSYEDAHKVASTISTSALVKCALYGEDANWGRILCAVGYTSLPSGTAIDPTRVSVSFVPDEGSPDRSPLQLLTNGEPEPANEERASEILKREDLEIRVQLGLGKESANYYTCDFSHVSFVLLLDRVGAILIGLVGIRDNQRRLP</sequence>
<feature type="region of interest" description="Disordered" evidence="10">
    <location>
        <begin position="537"/>
        <end position="562"/>
    </location>
</feature>
<feature type="binding site" evidence="9">
    <location>
        <position position="315"/>
    </location>
    <ligand>
        <name>substrate</name>
    </ligand>
</feature>
<dbReference type="Gene3D" id="3.10.20.340">
    <property type="entry name" value="ArgJ beta chain, C-terminal domain"/>
    <property type="match status" value="1"/>
</dbReference>
<comment type="catalytic activity">
    <reaction evidence="9">
        <text>L-glutamate + acetyl-CoA = N-acetyl-L-glutamate + CoA + H(+)</text>
        <dbReference type="Rhea" id="RHEA:24292"/>
        <dbReference type="ChEBI" id="CHEBI:15378"/>
        <dbReference type="ChEBI" id="CHEBI:29985"/>
        <dbReference type="ChEBI" id="CHEBI:44337"/>
        <dbReference type="ChEBI" id="CHEBI:57287"/>
        <dbReference type="ChEBI" id="CHEBI:57288"/>
        <dbReference type="EC" id="2.3.1.1"/>
    </reaction>
</comment>
<dbReference type="HAMAP" id="MF_01106">
    <property type="entry name" value="ArgJ"/>
    <property type="match status" value="1"/>
</dbReference>
<feature type="chain" id="PRO_5023517904" description="Arginine biosynthesis bifunctional protein ArgJ beta chain" evidence="9">
    <location>
        <begin position="362"/>
        <end position="622"/>
    </location>
</feature>
<comment type="subcellular location">
    <subcellularLocation>
        <location evidence="9">Mitochondrion matrix</location>
    </subcellularLocation>
</comment>